<dbReference type="EMBL" id="UPPP01000077">
    <property type="protein sequence ID" value="VBB07609.1"/>
    <property type="molecule type" value="Genomic_DNA"/>
</dbReference>
<dbReference type="RefSeq" id="WP_122628541.1">
    <property type="nucleotide sequence ID" value="NZ_UPPP01000077.1"/>
</dbReference>
<dbReference type="OrthoDB" id="1807880at2"/>
<evidence type="ECO:0000313" key="1">
    <source>
        <dbReference type="EMBL" id="VBB07609.1"/>
    </source>
</evidence>
<dbReference type="AlphaFoldDB" id="A0A498R8T9"/>
<gene>
    <name evidence="1" type="ORF">LUCI_2874</name>
</gene>
<dbReference type="Proteomes" id="UP000277811">
    <property type="component" value="Unassembled WGS sequence"/>
</dbReference>
<protein>
    <submittedName>
        <fullName evidence="1">Uncharacterized protein</fullName>
    </submittedName>
</protein>
<organism evidence="1 2">
    <name type="scientific">Lucifera butyrica</name>
    <dbReference type="NCBI Taxonomy" id="1351585"/>
    <lineage>
        <taxon>Bacteria</taxon>
        <taxon>Bacillati</taxon>
        <taxon>Bacillota</taxon>
        <taxon>Negativicutes</taxon>
        <taxon>Veillonellales</taxon>
        <taxon>Veillonellaceae</taxon>
        <taxon>Lucifera</taxon>
    </lineage>
</organism>
<evidence type="ECO:0000313" key="2">
    <source>
        <dbReference type="Proteomes" id="UP000277811"/>
    </source>
</evidence>
<dbReference type="InterPro" id="IPR054227">
    <property type="entry name" value="DUF6951"/>
</dbReference>
<proteinExistence type="predicted"/>
<keyword evidence="2" id="KW-1185">Reference proteome</keyword>
<reference evidence="1 2" key="1">
    <citation type="submission" date="2018-06" db="EMBL/GenBank/DDBJ databases">
        <authorList>
            <person name="Strepis N."/>
        </authorList>
    </citation>
    <scope>NUCLEOTIDE SEQUENCE [LARGE SCALE GENOMIC DNA]</scope>
    <source>
        <strain evidence="1">LUCI</strain>
    </source>
</reference>
<sequence length="106" mass="11285">MIEVQVNSGICGFRTVIRADSEDMQNASLEIETDCPNLKPLTAELKTADSFKECFAKIGESGVYKLAAKYCKHPACPVPCGIIKGIEAACGLALPKDAAIQIKPVS</sequence>
<name>A0A498R8T9_9FIRM</name>
<dbReference type="Pfam" id="PF22263">
    <property type="entry name" value="DUF6951"/>
    <property type="match status" value="1"/>
</dbReference>
<accession>A0A498R8T9</accession>